<feature type="disulfide bond" evidence="16">
    <location>
        <begin position="40"/>
        <end position="120"/>
    </location>
</feature>
<proteinExistence type="inferred from homology"/>
<dbReference type="GO" id="GO:0020037">
    <property type="term" value="F:heme binding"/>
    <property type="evidence" value="ECO:0007669"/>
    <property type="project" value="InterPro"/>
</dbReference>
<dbReference type="Gene3D" id="1.10.420.10">
    <property type="entry name" value="Peroxidase, domain 2"/>
    <property type="match status" value="1"/>
</dbReference>
<evidence type="ECO:0000256" key="9">
    <source>
        <dbReference type="ARBA" id="ARBA00023180"/>
    </source>
</evidence>
<evidence type="ECO:0000256" key="8">
    <source>
        <dbReference type="ARBA" id="ARBA00023157"/>
    </source>
</evidence>
<keyword evidence="8 16" id="KW-1015">Disulfide bond</keyword>
<feature type="compositionally biased region" description="Acidic residues" evidence="18">
    <location>
        <begin position="465"/>
        <end position="475"/>
    </location>
</feature>
<evidence type="ECO:0000256" key="10">
    <source>
        <dbReference type="ARBA" id="ARBA00023283"/>
    </source>
</evidence>
<evidence type="ECO:0000256" key="1">
    <source>
        <dbReference type="ARBA" id="ARBA00000189"/>
    </source>
</evidence>
<protein>
    <recommendedName>
        <fullName evidence="20">Plant heme peroxidase family profile domain-containing protein</fullName>
    </recommendedName>
</protein>
<evidence type="ECO:0000313" key="22">
    <source>
        <dbReference type="Proteomes" id="UP000287651"/>
    </source>
</evidence>
<feature type="binding site" evidence="14">
    <location>
        <position position="72"/>
    </location>
    <ligand>
        <name>Ca(2+)</name>
        <dbReference type="ChEBI" id="CHEBI:29108"/>
        <label>1</label>
    </ligand>
</feature>
<evidence type="ECO:0000256" key="5">
    <source>
        <dbReference type="ARBA" id="ARBA00022837"/>
    </source>
</evidence>
<evidence type="ECO:0000256" key="11">
    <source>
        <dbReference type="ARBA" id="ARBA00023324"/>
    </source>
</evidence>
<dbReference type="CDD" id="cd00693">
    <property type="entry name" value="secretory_peroxidase"/>
    <property type="match status" value="1"/>
</dbReference>
<feature type="active site" description="Proton acceptor" evidence="12">
    <location>
        <position position="71"/>
    </location>
</feature>
<dbReference type="InterPro" id="IPR033905">
    <property type="entry name" value="Secretory_peroxidase"/>
</dbReference>
<organism evidence="21 22">
    <name type="scientific">Ensete ventricosum</name>
    <name type="common">Abyssinian banana</name>
    <name type="synonym">Musa ensete</name>
    <dbReference type="NCBI Taxonomy" id="4639"/>
    <lineage>
        <taxon>Eukaryota</taxon>
        <taxon>Viridiplantae</taxon>
        <taxon>Streptophyta</taxon>
        <taxon>Embryophyta</taxon>
        <taxon>Tracheophyta</taxon>
        <taxon>Spermatophyta</taxon>
        <taxon>Magnoliopsida</taxon>
        <taxon>Liliopsida</taxon>
        <taxon>Zingiberales</taxon>
        <taxon>Musaceae</taxon>
        <taxon>Ensete</taxon>
    </lineage>
</organism>
<dbReference type="AlphaFoldDB" id="A0A427ANE3"/>
<accession>A0A427ANE3</accession>
<dbReference type="Pfam" id="PF00141">
    <property type="entry name" value="peroxidase"/>
    <property type="match status" value="1"/>
</dbReference>
<evidence type="ECO:0000256" key="18">
    <source>
        <dbReference type="SAM" id="MobiDB-lite"/>
    </source>
</evidence>
<dbReference type="InterPro" id="IPR000823">
    <property type="entry name" value="Peroxidase_pln"/>
</dbReference>
<dbReference type="PROSITE" id="PS50873">
    <property type="entry name" value="PEROXIDASE_4"/>
    <property type="match status" value="1"/>
</dbReference>
<feature type="chain" id="PRO_5018980156" description="Plant heme peroxidase family profile domain-containing protein" evidence="19">
    <location>
        <begin position="30"/>
        <end position="496"/>
    </location>
</feature>
<feature type="binding site" evidence="14">
    <location>
        <position position="81"/>
    </location>
    <ligand>
        <name>Ca(2+)</name>
        <dbReference type="ChEBI" id="CHEBI:29108"/>
        <label>1</label>
    </ligand>
</feature>
<sequence length="496" mass="53108">MASSSSSYWLTASLAFILTATLLLRESQAQLSSTFYDSTCPNVSSIVLDQVQQAQKNDTRILASLTRLFFHDCFVNGCDGSILLDNSSTIVTEKDAAPNNNSARGFGVVDNIKAAVENSCSGIVSCADILALAAEVSVNLCASVLLIGSQSGGPKWSVLLGRRDGTTANFTAAGNLPGPRDNLTTLQKKFNDVGLNDTDLVALSGEISSLQKRKLEAAVHAHSLLILSAGAHTFGRAQCRTFINRLYNFSDNSTADPSLNSTYLATLQKNCPQGGNGSTLNDLDPTTPDTFDNNYFTNLQTKEGLLQSDQELYDTGASTASIVDQFAANQTVFFESFIAAMINMGNISPLTGSDGEIRSDCKKVNGASEQYTIRMSVKVLSIAGLRTLGSSLPGFPQNTKLPHPSCCVPLFVASRDQLLSHVRTSIRCLTARPGHVSNVRRDNMGGETRGGAKRGGGDRRKKPGDDDEVEEFDDPELGLSLGRCVWKAELMAMDES</sequence>
<feature type="disulfide bond" evidence="16">
    <location>
        <begin position="73"/>
        <end position="78"/>
    </location>
</feature>
<keyword evidence="10" id="KW-0873">Pyrrolidone carboxylic acid</keyword>
<dbReference type="GO" id="GO:0042744">
    <property type="term" value="P:hydrogen peroxide catabolic process"/>
    <property type="evidence" value="ECO:0007669"/>
    <property type="project" value="UniProtKB-KW"/>
</dbReference>
<keyword evidence="6" id="KW-0560">Oxidoreductase</keyword>
<dbReference type="PRINTS" id="PR00461">
    <property type="entry name" value="PLPEROXIDASE"/>
</dbReference>
<feature type="binding site" evidence="14">
    <location>
        <position position="292"/>
    </location>
    <ligand>
        <name>Ca(2+)</name>
        <dbReference type="ChEBI" id="CHEBI:29108"/>
        <label>2</label>
    </ligand>
</feature>
<evidence type="ECO:0000256" key="3">
    <source>
        <dbReference type="ARBA" id="ARBA00022617"/>
    </source>
</evidence>
<keyword evidence="2" id="KW-0575">Peroxidase</keyword>
<keyword evidence="7 14" id="KW-0408">Iron</keyword>
<feature type="binding site" description="axial binding residue" evidence="14">
    <location>
        <position position="232"/>
    </location>
    <ligand>
        <name>heme b</name>
        <dbReference type="ChEBI" id="CHEBI:60344"/>
    </ligand>
    <ligandPart>
        <name>Fe</name>
        <dbReference type="ChEBI" id="CHEBI:18248"/>
    </ligandPart>
</feature>
<dbReference type="EMBL" id="AMZH03001852">
    <property type="protein sequence ID" value="RRT77742.1"/>
    <property type="molecule type" value="Genomic_DNA"/>
</dbReference>
<feature type="binding site" evidence="13">
    <location>
        <position position="177"/>
    </location>
    <ligand>
        <name>substrate</name>
    </ligand>
</feature>
<dbReference type="FunFam" id="1.10.420.10:FF:000001">
    <property type="entry name" value="Peroxidase"/>
    <property type="match status" value="1"/>
</dbReference>
<keyword evidence="11" id="KW-0376">Hydrogen peroxide</keyword>
<dbReference type="PANTHER" id="PTHR31388">
    <property type="entry name" value="PEROXIDASE 72-RELATED"/>
    <property type="match status" value="1"/>
</dbReference>
<evidence type="ECO:0000256" key="4">
    <source>
        <dbReference type="ARBA" id="ARBA00022723"/>
    </source>
</evidence>
<feature type="binding site" evidence="14">
    <location>
        <position position="287"/>
    </location>
    <ligand>
        <name>Ca(2+)</name>
        <dbReference type="ChEBI" id="CHEBI:29108"/>
        <label>2</label>
    </ligand>
</feature>
<feature type="binding site" evidence="14">
    <location>
        <position position="77"/>
    </location>
    <ligand>
        <name>Ca(2+)</name>
        <dbReference type="ChEBI" id="CHEBI:29108"/>
        <label>1</label>
    </ligand>
</feature>
<evidence type="ECO:0000259" key="20">
    <source>
        <dbReference type="PROSITE" id="PS50873"/>
    </source>
</evidence>
<feature type="disulfide bond" evidence="16">
    <location>
        <begin position="239"/>
        <end position="271"/>
    </location>
</feature>
<feature type="binding site" evidence="14">
    <location>
        <position position="233"/>
    </location>
    <ligand>
        <name>Ca(2+)</name>
        <dbReference type="ChEBI" id="CHEBI:29108"/>
        <label>2</label>
    </ligand>
</feature>
<dbReference type="InterPro" id="IPR002016">
    <property type="entry name" value="Haem_peroxidase"/>
</dbReference>
<feature type="binding site" evidence="14">
    <location>
        <position position="79"/>
    </location>
    <ligand>
        <name>Ca(2+)</name>
        <dbReference type="ChEBI" id="CHEBI:29108"/>
        <label>1</label>
    </ligand>
</feature>
<feature type="disulfide bond" evidence="16">
    <location>
        <begin position="126"/>
        <end position="361"/>
    </location>
</feature>
<feature type="signal peptide" evidence="19">
    <location>
        <begin position="1"/>
        <end position="29"/>
    </location>
</feature>
<feature type="binding site" evidence="14">
    <location>
        <position position="93"/>
    </location>
    <ligand>
        <name>Ca(2+)</name>
        <dbReference type="ChEBI" id="CHEBI:29108"/>
        <label>1</label>
    </ligand>
</feature>
<name>A0A427ANE3_ENSVE</name>
<feature type="site" description="Transition state stabilizer" evidence="15">
    <location>
        <position position="67"/>
    </location>
</feature>
<evidence type="ECO:0000256" key="16">
    <source>
        <dbReference type="PIRSR" id="PIRSR600823-5"/>
    </source>
</evidence>
<comment type="cofactor">
    <cofactor evidence="14">
        <name>heme b</name>
        <dbReference type="ChEBI" id="CHEBI:60344"/>
    </cofactor>
    <text evidence="14">Binds 1 heme b (iron(II)-protoporphyrin IX) group per subunit.</text>
</comment>
<dbReference type="PANTHER" id="PTHR31388:SF270">
    <property type="entry name" value="PEROXIDASE 22-RELATED"/>
    <property type="match status" value="1"/>
</dbReference>
<evidence type="ECO:0000313" key="21">
    <source>
        <dbReference type="EMBL" id="RRT77742.1"/>
    </source>
</evidence>
<evidence type="ECO:0000256" key="14">
    <source>
        <dbReference type="PIRSR" id="PIRSR600823-3"/>
    </source>
</evidence>
<keyword evidence="4 14" id="KW-0479">Metal-binding</keyword>
<dbReference type="Gene3D" id="1.10.520.10">
    <property type="match status" value="1"/>
</dbReference>
<dbReference type="SUPFAM" id="SSF48113">
    <property type="entry name" value="Heme-dependent peroxidases"/>
    <property type="match status" value="1"/>
</dbReference>
<dbReference type="GO" id="GO:0140825">
    <property type="term" value="F:lactoperoxidase activity"/>
    <property type="evidence" value="ECO:0007669"/>
    <property type="project" value="UniProtKB-EC"/>
</dbReference>
<evidence type="ECO:0000256" key="13">
    <source>
        <dbReference type="PIRSR" id="PIRSR600823-2"/>
    </source>
</evidence>
<feature type="domain" description="Plant heme peroxidase family profile" evidence="20">
    <location>
        <begin position="30"/>
        <end position="365"/>
    </location>
</feature>
<dbReference type="GO" id="GO:0046872">
    <property type="term" value="F:metal ion binding"/>
    <property type="evidence" value="ECO:0007669"/>
    <property type="project" value="UniProtKB-KW"/>
</dbReference>
<reference evidence="21 22" key="1">
    <citation type="journal article" date="2014" name="Agronomy (Basel)">
        <title>A Draft Genome Sequence for Ensete ventricosum, the Drought-Tolerant Tree Against Hunger.</title>
        <authorList>
            <person name="Harrison J."/>
            <person name="Moore K.A."/>
            <person name="Paszkiewicz K."/>
            <person name="Jones T."/>
            <person name="Grant M."/>
            <person name="Ambacheew D."/>
            <person name="Muzemil S."/>
            <person name="Studholme D.J."/>
        </authorList>
    </citation>
    <scope>NUCLEOTIDE SEQUENCE [LARGE SCALE GENOMIC DNA]</scope>
</reference>
<keyword evidence="19" id="KW-0732">Signal</keyword>
<keyword evidence="3" id="KW-0349">Heme</keyword>
<comment type="cofactor">
    <cofactor evidence="14">
        <name>Ca(2+)</name>
        <dbReference type="ChEBI" id="CHEBI:29108"/>
    </cofactor>
    <text evidence="14">Binds 2 calcium ions per subunit.</text>
</comment>
<evidence type="ECO:0000256" key="15">
    <source>
        <dbReference type="PIRSR" id="PIRSR600823-4"/>
    </source>
</evidence>
<evidence type="ECO:0000256" key="19">
    <source>
        <dbReference type="SAM" id="SignalP"/>
    </source>
</evidence>
<evidence type="ECO:0000256" key="7">
    <source>
        <dbReference type="ARBA" id="ARBA00023004"/>
    </source>
</evidence>
<gene>
    <name evidence="21" type="ORF">B296_00019461</name>
</gene>
<evidence type="ECO:0000256" key="17">
    <source>
        <dbReference type="RuleBase" id="RU004241"/>
    </source>
</evidence>
<dbReference type="Proteomes" id="UP000287651">
    <property type="component" value="Unassembled WGS sequence"/>
</dbReference>
<comment type="similarity">
    <text evidence="17">Belongs to the peroxidase family.</text>
</comment>
<comment type="caution">
    <text evidence="21">The sequence shown here is derived from an EMBL/GenBank/DDBJ whole genome shotgun (WGS) entry which is preliminary data.</text>
</comment>
<evidence type="ECO:0000256" key="6">
    <source>
        <dbReference type="ARBA" id="ARBA00023002"/>
    </source>
</evidence>
<dbReference type="PRINTS" id="PR00458">
    <property type="entry name" value="PEROXIDASE"/>
</dbReference>
<feature type="region of interest" description="Disordered" evidence="18">
    <location>
        <begin position="437"/>
        <end position="475"/>
    </location>
</feature>
<evidence type="ECO:0000256" key="2">
    <source>
        <dbReference type="ARBA" id="ARBA00022559"/>
    </source>
</evidence>
<keyword evidence="9" id="KW-0325">Glycoprotein</keyword>
<keyword evidence="5 14" id="KW-0106">Calcium</keyword>
<feature type="binding site" evidence="14">
    <location>
        <position position="75"/>
    </location>
    <ligand>
        <name>Ca(2+)</name>
        <dbReference type="ChEBI" id="CHEBI:29108"/>
        <label>1</label>
    </ligand>
</feature>
<evidence type="ECO:0000256" key="12">
    <source>
        <dbReference type="PIRSR" id="PIRSR600823-1"/>
    </source>
</evidence>
<comment type="catalytic activity">
    <reaction evidence="1">
        <text>2 a phenolic donor + H2O2 = 2 a phenolic radical donor + 2 H2O</text>
        <dbReference type="Rhea" id="RHEA:56136"/>
        <dbReference type="ChEBI" id="CHEBI:15377"/>
        <dbReference type="ChEBI" id="CHEBI:16240"/>
        <dbReference type="ChEBI" id="CHEBI:139520"/>
        <dbReference type="ChEBI" id="CHEBI:139521"/>
        <dbReference type="EC" id="1.11.1.7"/>
    </reaction>
</comment>
<dbReference type="InterPro" id="IPR010255">
    <property type="entry name" value="Haem_peroxidase_sf"/>
</dbReference>
<dbReference type="GO" id="GO:0006979">
    <property type="term" value="P:response to oxidative stress"/>
    <property type="evidence" value="ECO:0007669"/>
    <property type="project" value="InterPro"/>
</dbReference>
<feature type="binding site" evidence="14">
    <location>
        <position position="284"/>
    </location>
    <ligand>
        <name>Ca(2+)</name>
        <dbReference type="ChEBI" id="CHEBI:29108"/>
        <label>2</label>
    </ligand>
</feature>